<dbReference type="PANTHER" id="PTHR11941">
    <property type="entry name" value="ENOYL-COA HYDRATASE-RELATED"/>
    <property type="match status" value="1"/>
</dbReference>
<protein>
    <submittedName>
        <fullName evidence="3">Enoyl-CoA hydratase-related protein</fullName>
    </submittedName>
</protein>
<keyword evidence="4" id="KW-1185">Reference proteome</keyword>
<dbReference type="InterPro" id="IPR001753">
    <property type="entry name" value="Enoyl-CoA_hydra/iso"/>
</dbReference>
<evidence type="ECO:0000256" key="1">
    <source>
        <dbReference type="ARBA" id="ARBA00005254"/>
    </source>
</evidence>
<dbReference type="PANTHER" id="PTHR11941:SF54">
    <property type="entry name" value="ENOYL-COA HYDRATASE, MITOCHONDRIAL"/>
    <property type="match status" value="1"/>
</dbReference>
<evidence type="ECO:0000256" key="2">
    <source>
        <dbReference type="RuleBase" id="RU003707"/>
    </source>
</evidence>
<dbReference type="SUPFAM" id="SSF52096">
    <property type="entry name" value="ClpP/crotonase"/>
    <property type="match status" value="1"/>
</dbReference>
<dbReference type="InterPro" id="IPR029045">
    <property type="entry name" value="ClpP/crotonase-like_dom_sf"/>
</dbReference>
<dbReference type="EMBL" id="BAABAE010000002">
    <property type="protein sequence ID" value="GAA3734638.1"/>
    <property type="molecule type" value="Genomic_DNA"/>
</dbReference>
<gene>
    <name evidence="3" type="ORF">GCM10022239_08420</name>
</gene>
<dbReference type="InterPro" id="IPR018376">
    <property type="entry name" value="Enoyl-CoA_hyd/isom_CS"/>
</dbReference>
<organism evidence="3 4">
    <name type="scientific">Leifsonella bigeumensis</name>
    <dbReference type="NCBI Taxonomy" id="433643"/>
    <lineage>
        <taxon>Bacteria</taxon>
        <taxon>Bacillati</taxon>
        <taxon>Actinomycetota</taxon>
        <taxon>Actinomycetes</taxon>
        <taxon>Micrococcales</taxon>
        <taxon>Microbacteriaceae</taxon>
        <taxon>Leifsonella</taxon>
    </lineage>
</organism>
<proteinExistence type="inferred from homology"/>
<sequence length="254" mass="26531">MTQAPLVALTRSAGVATIRLNRATKRNALSTALLTELLETLTAVAADFPATRSAVILGDGPAFCAGADIKEFEKWDAASLHRFLELGSEAFSLVSSMPQVIIAGVQGFALGGGLELALASDIRFADTTARFGLPEITIGGVPGWGGTVRLQEIIGRGRATYLTLTGEQIDADEAKVLGLVQDVVAPGDLEGCCHALAERLAGMSPTALRLAKHAVAMGSPFNVVGQADVEQYANLACMLSDERKSSVESFTGRT</sequence>
<name>A0ABP7FBB3_9MICO</name>
<evidence type="ECO:0000313" key="3">
    <source>
        <dbReference type="EMBL" id="GAA3734638.1"/>
    </source>
</evidence>
<dbReference type="PROSITE" id="PS00166">
    <property type="entry name" value="ENOYL_COA_HYDRATASE"/>
    <property type="match status" value="1"/>
</dbReference>
<dbReference type="CDD" id="cd06558">
    <property type="entry name" value="crotonase-like"/>
    <property type="match status" value="1"/>
</dbReference>
<accession>A0ABP7FBB3</accession>
<dbReference type="Proteomes" id="UP001501004">
    <property type="component" value="Unassembled WGS sequence"/>
</dbReference>
<comment type="caution">
    <text evidence="3">The sequence shown here is derived from an EMBL/GenBank/DDBJ whole genome shotgun (WGS) entry which is preliminary data.</text>
</comment>
<dbReference type="RefSeq" id="WP_344754028.1">
    <property type="nucleotide sequence ID" value="NZ_BAABAE010000002.1"/>
</dbReference>
<evidence type="ECO:0000313" key="4">
    <source>
        <dbReference type="Proteomes" id="UP001501004"/>
    </source>
</evidence>
<comment type="similarity">
    <text evidence="1 2">Belongs to the enoyl-CoA hydratase/isomerase family.</text>
</comment>
<dbReference type="Gene3D" id="3.90.226.10">
    <property type="entry name" value="2-enoyl-CoA Hydratase, Chain A, domain 1"/>
    <property type="match status" value="1"/>
</dbReference>
<dbReference type="Pfam" id="PF00378">
    <property type="entry name" value="ECH_1"/>
    <property type="match status" value="1"/>
</dbReference>
<reference evidence="4" key="1">
    <citation type="journal article" date="2019" name="Int. J. Syst. Evol. Microbiol.">
        <title>The Global Catalogue of Microorganisms (GCM) 10K type strain sequencing project: providing services to taxonomists for standard genome sequencing and annotation.</title>
        <authorList>
            <consortium name="The Broad Institute Genomics Platform"/>
            <consortium name="The Broad Institute Genome Sequencing Center for Infectious Disease"/>
            <person name="Wu L."/>
            <person name="Ma J."/>
        </authorList>
    </citation>
    <scope>NUCLEOTIDE SEQUENCE [LARGE SCALE GENOMIC DNA]</scope>
    <source>
        <strain evidence="4">JCM 16949</strain>
    </source>
</reference>